<feature type="region of interest" description="Disordered" evidence="1">
    <location>
        <begin position="57"/>
        <end position="77"/>
    </location>
</feature>
<protein>
    <submittedName>
        <fullName evidence="2">Uncharacterized protein</fullName>
    </submittedName>
</protein>
<organism evidence="2 3">
    <name type="scientific">Portunus trituberculatus</name>
    <name type="common">Swimming crab</name>
    <name type="synonym">Neptunus trituberculatus</name>
    <dbReference type="NCBI Taxonomy" id="210409"/>
    <lineage>
        <taxon>Eukaryota</taxon>
        <taxon>Metazoa</taxon>
        <taxon>Ecdysozoa</taxon>
        <taxon>Arthropoda</taxon>
        <taxon>Crustacea</taxon>
        <taxon>Multicrustacea</taxon>
        <taxon>Malacostraca</taxon>
        <taxon>Eumalacostraca</taxon>
        <taxon>Eucarida</taxon>
        <taxon>Decapoda</taxon>
        <taxon>Pleocyemata</taxon>
        <taxon>Brachyura</taxon>
        <taxon>Eubrachyura</taxon>
        <taxon>Portunoidea</taxon>
        <taxon>Portunidae</taxon>
        <taxon>Portuninae</taxon>
        <taxon>Portunus</taxon>
    </lineage>
</organism>
<evidence type="ECO:0000313" key="2">
    <source>
        <dbReference type="EMBL" id="MPC95001.1"/>
    </source>
</evidence>
<dbReference type="EMBL" id="VSRR010100624">
    <property type="protein sequence ID" value="MPC95001.1"/>
    <property type="molecule type" value="Genomic_DNA"/>
</dbReference>
<reference evidence="2 3" key="1">
    <citation type="submission" date="2019-05" db="EMBL/GenBank/DDBJ databases">
        <title>Another draft genome of Portunus trituberculatus and its Hox gene families provides insights of decapod evolution.</title>
        <authorList>
            <person name="Jeong J.-H."/>
            <person name="Song I."/>
            <person name="Kim S."/>
            <person name="Choi T."/>
            <person name="Kim D."/>
            <person name="Ryu S."/>
            <person name="Kim W."/>
        </authorList>
    </citation>
    <scope>NUCLEOTIDE SEQUENCE [LARGE SCALE GENOMIC DNA]</scope>
    <source>
        <tissue evidence="2">Muscle</tissue>
    </source>
</reference>
<dbReference type="AlphaFoldDB" id="A0A5B7JAU3"/>
<accession>A0A5B7JAU3</accession>
<dbReference type="Proteomes" id="UP000324222">
    <property type="component" value="Unassembled WGS sequence"/>
</dbReference>
<sequence>MSQATTGPTRRWKRKYETEITSKKYKKDETRTGIRNVREEGEKEVKSHSKKTVIGARRGLGDAQRASNNLLLAPEMQ</sequence>
<name>A0A5B7JAU3_PORTR</name>
<proteinExistence type="predicted"/>
<keyword evidence="3" id="KW-1185">Reference proteome</keyword>
<comment type="caution">
    <text evidence="2">The sequence shown here is derived from an EMBL/GenBank/DDBJ whole genome shotgun (WGS) entry which is preliminary data.</text>
</comment>
<evidence type="ECO:0000256" key="1">
    <source>
        <dbReference type="SAM" id="MobiDB-lite"/>
    </source>
</evidence>
<gene>
    <name evidence="2" type="ORF">E2C01_090193</name>
</gene>
<evidence type="ECO:0000313" key="3">
    <source>
        <dbReference type="Proteomes" id="UP000324222"/>
    </source>
</evidence>